<protein>
    <submittedName>
        <fullName evidence="3">Uncharacterized protein</fullName>
    </submittedName>
</protein>
<gene>
    <name evidence="3" type="ORF">COCNU_15G005000</name>
</gene>
<dbReference type="PANTHER" id="PTHR34781">
    <property type="entry name" value="TRANSMEMBRANE PROTEIN"/>
    <property type="match status" value="1"/>
</dbReference>
<dbReference type="PANTHER" id="PTHR34781:SF2">
    <property type="entry name" value="TRANSMEMBRANE PROTEIN"/>
    <property type="match status" value="1"/>
</dbReference>
<evidence type="ECO:0000256" key="1">
    <source>
        <dbReference type="SAM" id="MobiDB-lite"/>
    </source>
</evidence>
<keyword evidence="2" id="KW-0472">Membrane</keyword>
<keyword evidence="2" id="KW-1133">Transmembrane helix</keyword>
<name>A0A8K0NCY9_COCNU</name>
<evidence type="ECO:0000313" key="3">
    <source>
        <dbReference type="EMBL" id="KAG1370134.1"/>
    </source>
</evidence>
<organism evidence="3 4">
    <name type="scientific">Cocos nucifera</name>
    <name type="common">Coconut palm</name>
    <dbReference type="NCBI Taxonomy" id="13894"/>
    <lineage>
        <taxon>Eukaryota</taxon>
        <taxon>Viridiplantae</taxon>
        <taxon>Streptophyta</taxon>
        <taxon>Embryophyta</taxon>
        <taxon>Tracheophyta</taxon>
        <taxon>Spermatophyta</taxon>
        <taxon>Magnoliopsida</taxon>
        <taxon>Liliopsida</taxon>
        <taxon>Arecaceae</taxon>
        <taxon>Arecoideae</taxon>
        <taxon>Cocoseae</taxon>
        <taxon>Attaleinae</taxon>
        <taxon>Cocos</taxon>
    </lineage>
</organism>
<feature type="transmembrane region" description="Helical" evidence="2">
    <location>
        <begin position="65"/>
        <end position="86"/>
    </location>
</feature>
<keyword evidence="4" id="KW-1185">Reference proteome</keyword>
<comment type="caution">
    <text evidence="3">The sequence shown here is derived from an EMBL/GenBank/DDBJ whole genome shotgun (WGS) entry which is preliminary data.</text>
</comment>
<sequence>MPPPPPLTAWESRAVAEPRPARRPRPQLSPTGLASLLLGMSLAMMFCGSVTFAIGFILMPWVLGMVMVLGFMAIVSNLSGLGRAILCLGFPSASRVSSNEVPGEFDGIFICFYKSLM</sequence>
<feature type="region of interest" description="Disordered" evidence="1">
    <location>
        <begin position="1"/>
        <end position="29"/>
    </location>
</feature>
<dbReference type="EMBL" id="CM017886">
    <property type="protein sequence ID" value="KAG1370134.1"/>
    <property type="molecule type" value="Genomic_DNA"/>
</dbReference>
<accession>A0A8K0NCY9</accession>
<reference evidence="3" key="1">
    <citation type="journal article" date="2017" name="Gigascience">
        <title>The genome draft of coconut (Cocos nucifera).</title>
        <authorList>
            <person name="Xiao Y."/>
            <person name="Xu P."/>
            <person name="Fan H."/>
            <person name="Baudouin L."/>
            <person name="Xia W."/>
            <person name="Bocs S."/>
            <person name="Xu J."/>
            <person name="Li Q."/>
            <person name="Guo A."/>
            <person name="Zhou L."/>
            <person name="Li J."/>
            <person name="Wu Y."/>
            <person name="Ma Z."/>
            <person name="Armero A."/>
            <person name="Issali A.E."/>
            <person name="Liu N."/>
            <person name="Peng M."/>
            <person name="Yang Y."/>
        </authorList>
    </citation>
    <scope>NUCLEOTIDE SEQUENCE</scope>
    <source>
        <tissue evidence="3">Spear leaf of Hainan Tall coconut</tissue>
    </source>
</reference>
<reference evidence="3" key="2">
    <citation type="submission" date="2019-07" db="EMBL/GenBank/DDBJ databases">
        <authorList>
            <person name="Yang Y."/>
            <person name="Bocs S."/>
            <person name="Baudouin L."/>
        </authorList>
    </citation>
    <scope>NUCLEOTIDE SEQUENCE</scope>
    <source>
        <tissue evidence="3">Spear leaf of Hainan Tall coconut</tissue>
    </source>
</reference>
<dbReference type="AlphaFoldDB" id="A0A8K0NCY9"/>
<proteinExistence type="predicted"/>
<dbReference type="OrthoDB" id="1936751at2759"/>
<evidence type="ECO:0000256" key="2">
    <source>
        <dbReference type="SAM" id="Phobius"/>
    </source>
</evidence>
<keyword evidence="2" id="KW-0812">Transmembrane</keyword>
<evidence type="ECO:0000313" key="4">
    <source>
        <dbReference type="Proteomes" id="UP000797356"/>
    </source>
</evidence>
<dbReference type="Proteomes" id="UP000797356">
    <property type="component" value="Chromosome 15"/>
</dbReference>
<feature type="transmembrane region" description="Helical" evidence="2">
    <location>
        <begin position="32"/>
        <end position="59"/>
    </location>
</feature>